<organism evidence="3 4">
    <name type="scientific">Oryza meyeriana var. granulata</name>
    <dbReference type="NCBI Taxonomy" id="110450"/>
    <lineage>
        <taxon>Eukaryota</taxon>
        <taxon>Viridiplantae</taxon>
        <taxon>Streptophyta</taxon>
        <taxon>Embryophyta</taxon>
        <taxon>Tracheophyta</taxon>
        <taxon>Spermatophyta</taxon>
        <taxon>Magnoliopsida</taxon>
        <taxon>Liliopsida</taxon>
        <taxon>Poales</taxon>
        <taxon>Poaceae</taxon>
        <taxon>BOP clade</taxon>
        <taxon>Oryzoideae</taxon>
        <taxon>Oryzeae</taxon>
        <taxon>Oryzinae</taxon>
        <taxon>Oryza</taxon>
        <taxon>Oryza meyeriana</taxon>
    </lineage>
</organism>
<evidence type="ECO:0000256" key="1">
    <source>
        <dbReference type="SAM" id="MobiDB-lite"/>
    </source>
</evidence>
<proteinExistence type="predicted"/>
<evidence type="ECO:0000313" key="4">
    <source>
        <dbReference type="Proteomes" id="UP000479710"/>
    </source>
</evidence>
<keyword evidence="4" id="KW-1185">Reference proteome</keyword>
<dbReference type="Proteomes" id="UP000479710">
    <property type="component" value="Unassembled WGS sequence"/>
</dbReference>
<gene>
    <name evidence="3" type="ORF">E2562_027074</name>
</gene>
<sequence>MRRARSGEQVFYVKSIGMGLNGLLTSIAMPPWANLLLRRRNSSPNRKGLGQISSDPANLIGLDTVDGNSAKSADLTGFLNDGDEGETTLGRDGPF</sequence>
<reference evidence="3 4" key="1">
    <citation type="submission" date="2019-11" db="EMBL/GenBank/DDBJ databases">
        <title>Whole genome sequence of Oryza granulata.</title>
        <authorList>
            <person name="Li W."/>
        </authorList>
    </citation>
    <scope>NUCLEOTIDE SEQUENCE [LARGE SCALE GENOMIC DNA]</scope>
    <source>
        <strain evidence="4">cv. Menghai</strain>
        <tissue evidence="3">Leaf</tissue>
    </source>
</reference>
<keyword evidence="2" id="KW-0472">Membrane</keyword>
<feature type="transmembrane region" description="Helical" evidence="2">
    <location>
        <begin position="12"/>
        <end position="37"/>
    </location>
</feature>
<comment type="caution">
    <text evidence="3">The sequence shown here is derived from an EMBL/GenBank/DDBJ whole genome shotgun (WGS) entry which is preliminary data.</text>
</comment>
<keyword evidence="2" id="KW-0812">Transmembrane</keyword>
<dbReference type="EMBL" id="SPHZ02000002">
    <property type="protein sequence ID" value="KAF0929944.1"/>
    <property type="molecule type" value="Genomic_DNA"/>
</dbReference>
<dbReference type="AlphaFoldDB" id="A0A6G1EZ81"/>
<accession>A0A6G1EZ81</accession>
<feature type="region of interest" description="Disordered" evidence="1">
    <location>
        <begin position="75"/>
        <end position="95"/>
    </location>
</feature>
<keyword evidence="2" id="KW-1133">Transmembrane helix</keyword>
<evidence type="ECO:0000256" key="2">
    <source>
        <dbReference type="SAM" id="Phobius"/>
    </source>
</evidence>
<name>A0A6G1EZ81_9ORYZ</name>
<evidence type="ECO:0000313" key="3">
    <source>
        <dbReference type="EMBL" id="KAF0929944.1"/>
    </source>
</evidence>
<protein>
    <submittedName>
        <fullName evidence="3">Uncharacterized protein</fullName>
    </submittedName>
</protein>